<dbReference type="Gene3D" id="2.180.10.10">
    <property type="entry name" value="RHS repeat-associated core"/>
    <property type="match status" value="1"/>
</dbReference>
<accession>A0A1M6KRZ5</accession>
<dbReference type="RefSeq" id="WP_025833654.1">
    <property type="nucleotide sequence ID" value="NZ_FQZN01000040.1"/>
</dbReference>
<dbReference type="AlphaFoldDB" id="A0A1M6KRZ5"/>
<gene>
    <name evidence="3" type="ORF">SAMN05444350_14031</name>
</gene>
<feature type="signal peptide" evidence="1">
    <location>
        <begin position="1"/>
        <end position="19"/>
    </location>
</feature>
<dbReference type="eggNOG" id="COG4104">
    <property type="taxonomic scope" value="Bacteria"/>
</dbReference>
<dbReference type="PANTHER" id="PTHR32305:SF15">
    <property type="entry name" value="PROTEIN RHSA-RELATED"/>
    <property type="match status" value="1"/>
</dbReference>
<keyword evidence="4" id="KW-1185">Reference proteome</keyword>
<evidence type="ECO:0000259" key="2">
    <source>
        <dbReference type="Pfam" id="PF20041"/>
    </source>
</evidence>
<dbReference type="GeneID" id="92714405"/>
<feature type="chain" id="PRO_5009919029" evidence="1">
    <location>
        <begin position="20"/>
        <end position="1064"/>
    </location>
</feature>
<name>A0A1M6KRZ5_9BACE</name>
<dbReference type="InterPro" id="IPR045619">
    <property type="entry name" value="DUF6443"/>
</dbReference>
<dbReference type="EMBL" id="FQZN01000040">
    <property type="protein sequence ID" value="SHJ61743.1"/>
    <property type="molecule type" value="Genomic_DNA"/>
</dbReference>
<evidence type="ECO:0000256" key="1">
    <source>
        <dbReference type="SAM" id="SignalP"/>
    </source>
</evidence>
<keyword evidence="1" id="KW-0732">Signal</keyword>
<proteinExistence type="predicted"/>
<dbReference type="PANTHER" id="PTHR32305">
    <property type="match status" value="1"/>
</dbReference>
<protein>
    <submittedName>
        <fullName evidence="3">RHS repeat-associated core domain-containing protein</fullName>
    </submittedName>
</protein>
<dbReference type="Pfam" id="PF20041">
    <property type="entry name" value="DUF6443"/>
    <property type="match status" value="1"/>
</dbReference>
<reference evidence="4" key="1">
    <citation type="submission" date="2016-11" db="EMBL/GenBank/DDBJ databases">
        <authorList>
            <person name="Varghese N."/>
            <person name="Submissions S."/>
        </authorList>
    </citation>
    <scope>NUCLEOTIDE SEQUENCE [LARGE SCALE GENOMIC DNA]</scope>
    <source>
        <strain evidence="4">DSM 26884</strain>
    </source>
</reference>
<feature type="domain" description="DUF6443" evidence="2">
    <location>
        <begin position="30"/>
        <end position="151"/>
    </location>
</feature>
<dbReference type="InterPro" id="IPR050708">
    <property type="entry name" value="T6SS_VgrG/RHS"/>
</dbReference>
<dbReference type="Proteomes" id="UP000184192">
    <property type="component" value="Unassembled WGS sequence"/>
</dbReference>
<dbReference type="NCBIfam" id="TIGR03696">
    <property type="entry name" value="Rhs_assc_core"/>
    <property type="match status" value="1"/>
</dbReference>
<dbReference type="eggNOG" id="COG3209">
    <property type="taxonomic scope" value="Bacteria"/>
</dbReference>
<evidence type="ECO:0000313" key="3">
    <source>
        <dbReference type="EMBL" id="SHJ61743.1"/>
    </source>
</evidence>
<dbReference type="InterPro" id="IPR022385">
    <property type="entry name" value="Rhs_assc_core"/>
</dbReference>
<sequence>MKRLKLFLLLLCLSCLVKAQVANQNYIRTRTMQNEEGICYVDDISYYDGLGRPFQTVRKPIQKGEVAGSILATLQEYDAVSRTANSWLPIVIASDYITPVDFKSTAPGKYDNDSCPYSTPVYETSPLQRILQQYGAGQDWHMNGKSVKTEFLTNTASGELSCRWYHTTDIPDKIEISISSDKVYYPTSELYITRTTYEDAAGVSLEFRNKLGQVLLARRKNGTGYCDTYYVYDTYGNLRAVLPPAAADALTITGSWTMATNNTDILSRYAYLYKYDDRSRCTGKKLPGIGWMRYEYDNIDRMICSQDAEQAAKTPSQCTFYLYDNFNRPVVQGLCDFNGPICHLGFSKMITSLAYSTDGYIAAQGIDDSGYSPNMSLYSPVAHTVNYYDNYSFMKLTGFTNLPTDGSRFSGNGLLTGTVTALLDGSGGKLYTVYYYDEKGRLEKTVSSNHLGGYDKTTTVYTFTGKSSTVTHVHTSTGKNTWTEVYTYTYDYADRISKVQHTLGGTTITLYNAMYDDLDRLKTKSLHGSATNMLTYTYNLRGWLTGITGTRLIQNLYYNTGVGTAKYNGNISSMTWKAGNESTVRGYKFTYDGLDRLLNGTYGEGDQLNSNPNRYSEKVTGYDKNGNITGLERYGRSGYFSYGMCDALTYTLNGNQVTRVDDQVPTGAGNDETDFKDIVKQANEYTYDANGNLTKDLNKGITGITYNCLNLPNVVTFSDGSTVTYTYSADSTKLRTVHKIGSTTTTTDYCGNVIYENNIAKLLLTGEGYVSLSDKKYHYYLQDLLGNNRVVVDKDGNVEETNHYYPFGGVFASTGNVQPYKYNGKELDAKKGLNWYDYGARMYDPTLGRWHTVDPLAEKFYGITPYNYCFDNPIKYIDPDGKKPRVYVEMKGVGHTFITTGEGKYTTVYTYGRYGGLNTDKSSFRSLSRKGEGVLIIMKGNDAINYIKNEVMGKEARTYEITNGNDEKIDAHFNEMFNSSDVKPSEGKYENTDNAKVIDTYDLWDNNCTTKSVEAVKIGTDGKLDLNSSSPSNIDTKLYYQNKKKDGQVERIDIQRLNEEYKLY</sequence>
<evidence type="ECO:0000313" key="4">
    <source>
        <dbReference type="Proteomes" id="UP000184192"/>
    </source>
</evidence>
<organism evidence="3 4">
    <name type="scientific">Bacteroides stercorirosoris</name>
    <dbReference type="NCBI Taxonomy" id="871324"/>
    <lineage>
        <taxon>Bacteria</taxon>
        <taxon>Pseudomonadati</taxon>
        <taxon>Bacteroidota</taxon>
        <taxon>Bacteroidia</taxon>
        <taxon>Bacteroidales</taxon>
        <taxon>Bacteroidaceae</taxon>
        <taxon>Bacteroides</taxon>
    </lineage>
</organism>